<keyword evidence="1" id="KW-0812">Transmembrane</keyword>
<feature type="transmembrane region" description="Helical" evidence="1">
    <location>
        <begin position="46"/>
        <end position="66"/>
    </location>
</feature>
<name>A0A8T0GC09_CERPU</name>
<comment type="caution">
    <text evidence="2">The sequence shown here is derived from an EMBL/GenBank/DDBJ whole genome shotgun (WGS) entry which is preliminary data.</text>
</comment>
<reference evidence="2 3" key="1">
    <citation type="submission" date="2020-06" db="EMBL/GenBank/DDBJ databases">
        <title>WGS assembly of Ceratodon purpureus strain R40.</title>
        <authorList>
            <person name="Carey S.B."/>
            <person name="Jenkins J."/>
            <person name="Shu S."/>
            <person name="Lovell J.T."/>
            <person name="Sreedasyam A."/>
            <person name="Maumus F."/>
            <person name="Tiley G.P."/>
            <person name="Fernandez-Pozo N."/>
            <person name="Barry K."/>
            <person name="Chen C."/>
            <person name="Wang M."/>
            <person name="Lipzen A."/>
            <person name="Daum C."/>
            <person name="Saski C.A."/>
            <person name="Payton A.C."/>
            <person name="Mcbreen J.C."/>
            <person name="Conrad R.E."/>
            <person name="Kollar L.M."/>
            <person name="Olsson S."/>
            <person name="Huttunen S."/>
            <person name="Landis J.B."/>
            <person name="Wickett N.J."/>
            <person name="Johnson M.G."/>
            <person name="Rensing S.A."/>
            <person name="Grimwood J."/>
            <person name="Schmutz J."/>
            <person name="Mcdaniel S.F."/>
        </authorList>
    </citation>
    <scope>NUCLEOTIDE SEQUENCE [LARGE SCALE GENOMIC DNA]</scope>
    <source>
        <strain evidence="2 3">R40</strain>
    </source>
</reference>
<proteinExistence type="predicted"/>
<evidence type="ECO:0000256" key="1">
    <source>
        <dbReference type="SAM" id="Phobius"/>
    </source>
</evidence>
<evidence type="ECO:0000313" key="3">
    <source>
        <dbReference type="Proteomes" id="UP000822688"/>
    </source>
</evidence>
<protein>
    <submittedName>
        <fullName evidence="2">Uncharacterized protein</fullName>
    </submittedName>
</protein>
<dbReference type="AlphaFoldDB" id="A0A8T0GC09"/>
<gene>
    <name evidence="2" type="ORF">KC19_11G038800</name>
</gene>
<accession>A0A8T0GC09</accession>
<dbReference type="Proteomes" id="UP000822688">
    <property type="component" value="Chromosome 11"/>
</dbReference>
<keyword evidence="1" id="KW-0472">Membrane</keyword>
<dbReference type="EMBL" id="CM026432">
    <property type="protein sequence ID" value="KAG0556255.1"/>
    <property type="molecule type" value="Genomic_DNA"/>
</dbReference>
<evidence type="ECO:0000313" key="2">
    <source>
        <dbReference type="EMBL" id="KAG0556255.1"/>
    </source>
</evidence>
<keyword evidence="3" id="KW-1185">Reference proteome</keyword>
<keyword evidence="1" id="KW-1133">Transmembrane helix</keyword>
<sequence length="67" mass="7520">MRVWGVAWFVGALGDRGRGCNGGDLVLLRLRLWSLELGGVFCQLFGSVWSLLLRVWILVVSTQLLFL</sequence>
<organism evidence="2 3">
    <name type="scientific">Ceratodon purpureus</name>
    <name type="common">Fire moss</name>
    <name type="synonym">Dicranum purpureum</name>
    <dbReference type="NCBI Taxonomy" id="3225"/>
    <lineage>
        <taxon>Eukaryota</taxon>
        <taxon>Viridiplantae</taxon>
        <taxon>Streptophyta</taxon>
        <taxon>Embryophyta</taxon>
        <taxon>Bryophyta</taxon>
        <taxon>Bryophytina</taxon>
        <taxon>Bryopsida</taxon>
        <taxon>Dicranidae</taxon>
        <taxon>Pseudoditrichales</taxon>
        <taxon>Ditrichaceae</taxon>
        <taxon>Ceratodon</taxon>
    </lineage>
</organism>